<proteinExistence type="predicted"/>
<dbReference type="Proteomes" id="UP001321749">
    <property type="component" value="Unassembled WGS sequence"/>
</dbReference>
<sequence length="493" mass="54332">MNESGPSIKKLFPVPGTESLDDVPAKLRCALCTKLADEAGLPRTTCCALGILSAGQATTLSATCAFCGYSPRACKHHRKPLQTTIEESVPDEETESGMSLAADTPPTVDDDASSESTCDCILDPLGDVKFTMEHLSSPSATGPSEAVSFLASSRHLILASPVFEQMLEVAGDADVREIESDCPWQVEATIIIMRILHHKWSLVPREVDLDLLGDIAMAVERYELYEAVQVIGRVWIERLQTALPDSYGRELKLGSASPGRLGTLLIPHTIISDIDSYRRKIPYKIAQFLGDLKRKFISGEGGCNEACMFMQLGALVKNMHDLELVDRNFLKPLRDGLSPSDFISRVREIETPVWYENASNCTGSHYRGDLSSCLSRYEPHRCKKTDSSSAEQLLADEATNMRSEEEETPSGTVTYAIDPNWDYPRLEDDPADSWGPVAPEEEYDDQVVAGEAGISSEEISGDSYGESVLKESIRDLVRKMECEMEGLDLRNYT</sequence>
<protein>
    <recommendedName>
        <fullName evidence="4">BTB domain-containing protein</fullName>
    </recommendedName>
</protein>
<gene>
    <name evidence="2" type="ORF">QBC42DRAFT_298557</name>
</gene>
<evidence type="ECO:0008006" key="4">
    <source>
        <dbReference type="Google" id="ProtNLM"/>
    </source>
</evidence>
<dbReference type="AlphaFoldDB" id="A0AAV9HI21"/>
<feature type="region of interest" description="Disordered" evidence="1">
    <location>
        <begin position="85"/>
        <end position="113"/>
    </location>
</feature>
<keyword evidence="3" id="KW-1185">Reference proteome</keyword>
<name>A0AAV9HI21_9PEZI</name>
<accession>A0AAV9HI21</accession>
<dbReference type="EMBL" id="MU865011">
    <property type="protein sequence ID" value="KAK4460496.1"/>
    <property type="molecule type" value="Genomic_DNA"/>
</dbReference>
<comment type="caution">
    <text evidence="2">The sequence shown here is derived from an EMBL/GenBank/DDBJ whole genome shotgun (WGS) entry which is preliminary data.</text>
</comment>
<reference evidence="2" key="2">
    <citation type="submission" date="2023-06" db="EMBL/GenBank/DDBJ databases">
        <authorList>
            <consortium name="Lawrence Berkeley National Laboratory"/>
            <person name="Mondo S.J."/>
            <person name="Hensen N."/>
            <person name="Bonometti L."/>
            <person name="Westerberg I."/>
            <person name="Brannstrom I.O."/>
            <person name="Guillou S."/>
            <person name="Cros-Aarteil S."/>
            <person name="Calhoun S."/>
            <person name="Haridas S."/>
            <person name="Kuo A."/>
            <person name="Pangilinan J."/>
            <person name="Riley R."/>
            <person name="Labutti K."/>
            <person name="Andreopoulos B."/>
            <person name="Lipzen A."/>
            <person name="Chen C."/>
            <person name="Yanf M."/>
            <person name="Daum C."/>
            <person name="Ng V."/>
            <person name="Clum A."/>
            <person name="Steindorff A."/>
            <person name="Ohm R."/>
            <person name="Martin F."/>
            <person name="Silar P."/>
            <person name="Natvig D."/>
            <person name="Lalanne C."/>
            <person name="Gautier V."/>
            <person name="Ament-Velasquez S.L."/>
            <person name="Kruys A."/>
            <person name="Hutchinson M.I."/>
            <person name="Powell A.J."/>
            <person name="Barry K."/>
            <person name="Miller A.N."/>
            <person name="Grigoriev I.V."/>
            <person name="Debuchy R."/>
            <person name="Gladieux P."/>
            <person name="Thoren M.H."/>
            <person name="Johannesson H."/>
        </authorList>
    </citation>
    <scope>NUCLEOTIDE SEQUENCE</scope>
    <source>
        <strain evidence="2">PSN324</strain>
    </source>
</reference>
<reference evidence="2" key="1">
    <citation type="journal article" date="2023" name="Mol. Phylogenet. Evol.">
        <title>Genome-scale phylogeny and comparative genomics of the fungal order Sordariales.</title>
        <authorList>
            <person name="Hensen N."/>
            <person name="Bonometti L."/>
            <person name="Westerberg I."/>
            <person name="Brannstrom I.O."/>
            <person name="Guillou S."/>
            <person name="Cros-Aarteil S."/>
            <person name="Calhoun S."/>
            <person name="Haridas S."/>
            <person name="Kuo A."/>
            <person name="Mondo S."/>
            <person name="Pangilinan J."/>
            <person name="Riley R."/>
            <person name="LaButti K."/>
            <person name="Andreopoulos B."/>
            <person name="Lipzen A."/>
            <person name="Chen C."/>
            <person name="Yan M."/>
            <person name="Daum C."/>
            <person name="Ng V."/>
            <person name="Clum A."/>
            <person name="Steindorff A."/>
            <person name="Ohm R.A."/>
            <person name="Martin F."/>
            <person name="Silar P."/>
            <person name="Natvig D.O."/>
            <person name="Lalanne C."/>
            <person name="Gautier V."/>
            <person name="Ament-Velasquez S.L."/>
            <person name="Kruys A."/>
            <person name="Hutchinson M.I."/>
            <person name="Powell A.J."/>
            <person name="Barry K."/>
            <person name="Miller A.N."/>
            <person name="Grigoriev I.V."/>
            <person name="Debuchy R."/>
            <person name="Gladieux P."/>
            <person name="Hiltunen Thoren M."/>
            <person name="Johannesson H."/>
        </authorList>
    </citation>
    <scope>NUCLEOTIDE SEQUENCE</scope>
    <source>
        <strain evidence="2">PSN324</strain>
    </source>
</reference>
<organism evidence="2 3">
    <name type="scientific">Cladorrhinum samala</name>
    <dbReference type="NCBI Taxonomy" id="585594"/>
    <lineage>
        <taxon>Eukaryota</taxon>
        <taxon>Fungi</taxon>
        <taxon>Dikarya</taxon>
        <taxon>Ascomycota</taxon>
        <taxon>Pezizomycotina</taxon>
        <taxon>Sordariomycetes</taxon>
        <taxon>Sordariomycetidae</taxon>
        <taxon>Sordariales</taxon>
        <taxon>Podosporaceae</taxon>
        <taxon>Cladorrhinum</taxon>
    </lineage>
</organism>
<evidence type="ECO:0000256" key="1">
    <source>
        <dbReference type="SAM" id="MobiDB-lite"/>
    </source>
</evidence>
<evidence type="ECO:0000313" key="3">
    <source>
        <dbReference type="Proteomes" id="UP001321749"/>
    </source>
</evidence>
<evidence type="ECO:0000313" key="2">
    <source>
        <dbReference type="EMBL" id="KAK4460496.1"/>
    </source>
</evidence>